<dbReference type="Proteomes" id="UP000006729">
    <property type="component" value="Chromosome 8"/>
</dbReference>
<proteinExistence type="predicted"/>
<reference evidence="1 2" key="1">
    <citation type="journal article" date="2006" name="Science">
        <title>The genome of black cottonwood, Populus trichocarpa (Torr. &amp; Gray).</title>
        <authorList>
            <person name="Tuskan G.A."/>
            <person name="Difazio S."/>
            <person name="Jansson S."/>
            <person name="Bohlmann J."/>
            <person name="Grigoriev I."/>
            <person name="Hellsten U."/>
            <person name="Putnam N."/>
            <person name="Ralph S."/>
            <person name="Rombauts S."/>
            <person name="Salamov A."/>
            <person name="Schein J."/>
            <person name="Sterck L."/>
            <person name="Aerts A."/>
            <person name="Bhalerao R.R."/>
            <person name="Bhalerao R.P."/>
            <person name="Blaudez D."/>
            <person name="Boerjan W."/>
            <person name="Brun A."/>
            <person name="Brunner A."/>
            <person name="Busov V."/>
            <person name="Campbell M."/>
            <person name="Carlson J."/>
            <person name="Chalot M."/>
            <person name="Chapman J."/>
            <person name="Chen G.L."/>
            <person name="Cooper D."/>
            <person name="Coutinho P.M."/>
            <person name="Couturier J."/>
            <person name="Covert S."/>
            <person name="Cronk Q."/>
            <person name="Cunningham R."/>
            <person name="Davis J."/>
            <person name="Degroeve S."/>
            <person name="Dejardin A."/>
            <person name="Depamphilis C."/>
            <person name="Detter J."/>
            <person name="Dirks B."/>
            <person name="Dubchak I."/>
            <person name="Duplessis S."/>
            <person name="Ehlting J."/>
            <person name="Ellis B."/>
            <person name="Gendler K."/>
            <person name="Goodstein D."/>
            <person name="Gribskov M."/>
            <person name="Grimwood J."/>
            <person name="Groover A."/>
            <person name="Gunter L."/>
            <person name="Hamberger B."/>
            <person name="Heinze B."/>
            <person name="Helariutta Y."/>
            <person name="Henrissat B."/>
            <person name="Holligan D."/>
            <person name="Holt R."/>
            <person name="Huang W."/>
            <person name="Islam-Faridi N."/>
            <person name="Jones S."/>
            <person name="Jones-Rhoades M."/>
            <person name="Jorgensen R."/>
            <person name="Joshi C."/>
            <person name="Kangasjarvi J."/>
            <person name="Karlsson J."/>
            <person name="Kelleher C."/>
            <person name="Kirkpatrick R."/>
            <person name="Kirst M."/>
            <person name="Kohler A."/>
            <person name="Kalluri U."/>
            <person name="Larimer F."/>
            <person name="Leebens-Mack J."/>
            <person name="Leple J.C."/>
            <person name="Locascio P."/>
            <person name="Lou Y."/>
            <person name="Lucas S."/>
            <person name="Martin F."/>
            <person name="Montanini B."/>
            <person name="Napoli C."/>
            <person name="Nelson D.R."/>
            <person name="Nelson C."/>
            <person name="Nieminen K."/>
            <person name="Nilsson O."/>
            <person name="Pereda V."/>
            <person name="Peter G."/>
            <person name="Philippe R."/>
            <person name="Pilate G."/>
            <person name="Poliakov A."/>
            <person name="Razumovskaya J."/>
            <person name="Richardson P."/>
            <person name="Rinaldi C."/>
            <person name="Ritland K."/>
            <person name="Rouze P."/>
            <person name="Ryaboy D."/>
            <person name="Schmutz J."/>
            <person name="Schrader J."/>
            <person name="Segerman B."/>
            <person name="Shin H."/>
            <person name="Siddiqui A."/>
            <person name="Sterky F."/>
            <person name="Terry A."/>
            <person name="Tsai C.J."/>
            <person name="Uberbacher E."/>
            <person name="Unneberg P."/>
            <person name="Vahala J."/>
            <person name="Wall K."/>
            <person name="Wessler S."/>
            <person name="Yang G."/>
            <person name="Yin T."/>
            <person name="Douglas C."/>
            <person name="Marra M."/>
            <person name="Sandberg G."/>
            <person name="Van de Peer Y."/>
            <person name="Rokhsar D."/>
        </authorList>
    </citation>
    <scope>NUCLEOTIDE SEQUENCE [LARGE SCALE GENOMIC DNA]</scope>
    <source>
        <strain evidence="2">cv. Nisqually</strain>
    </source>
</reference>
<dbReference type="AlphaFoldDB" id="A0A3N7FGZ0"/>
<dbReference type="InParanoid" id="A0A3N7FGZ0"/>
<protein>
    <submittedName>
        <fullName evidence="1">Uncharacterized protein</fullName>
    </submittedName>
</protein>
<keyword evidence="2" id="KW-1185">Reference proteome</keyword>
<gene>
    <name evidence="1" type="ORF">POPTR_008G211350</name>
</gene>
<evidence type="ECO:0000313" key="1">
    <source>
        <dbReference type="EMBL" id="RQO95039.1"/>
    </source>
</evidence>
<sequence>MLRWPYLWNPPLDHVDFWIYCSSHTPLLTDRRNLKAHNPFDGNHHRNFPGKQKEIHLQGSFGRRPISLYSIVGSCLFLDMWCT</sequence>
<accession>A0A3N7FGZ0</accession>
<evidence type="ECO:0000313" key="2">
    <source>
        <dbReference type="Proteomes" id="UP000006729"/>
    </source>
</evidence>
<organism evidence="1 2">
    <name type="scientific">Populus trichocarpa</name>
    <name type="common">Western balsam poplar</name>
    <name type="synonym">Populus balsamifera subsp. trichocarpa</name>
    <dbReference type="NCBI Taxonomy" id="3694"/>
    <lineage>
        <taxon>Eukaryota</taxon>
        <taxon>Viridiplantae</taxon>
        <taxon>Streptophyta</taxon>
        <taxon>Embryophyta</taxon>
        <taxon>Tracheophyta</taxon>
        <taxon>Spermatophyta</taxon>
        <taxon>Magnoliopsida</taxon>
        <taxon>eudicotyledons</taxon>
        <taxon>Gunneridae</taxon>
        <taxon>Pentapetalae</taxon>
        <taxon>rosids</taxon>
        <taxon>fabids</taxon>
        <taxon>Malpighiales</taxon>
        <taxon>Salicaceae</taxon>
        <taxon>Saliceae</taxon>
        <taxon>Populus</taxon>
    </lineage>
</organism>
<name>A0A3N7FGZ0_POPTR</name>
<dbReference type="EMBL" id="CM009297">
    <property type="protein sequence ID" value="RQO95039.1"/>
    <property type="molecule type" value="Genomic_DNA"/>
</dbReference>